<name>A0AA86V570_9FABA</name>
<dbReference type="EMBL" id="OY731398">
    <property type="protein sequence ID" value="CAJ1802854.1"/>
    <property type="molecule type" value="Genomic_DNA"/>
</dbReference>
<accession>A0AA86V570</accession>
<evidence type="ECO:0000313" key="1">
    <source>
        <dbReference type="EMBL" id="CAJ1802854.1"/>
    </source>
</evidence>
<sequence length="120" mass="13599">MKGKLSLGSIDNLYTSVKDLNSSWFIGSAKNSLLNPCVPHQFGCTSQPIHIPEEDPPNYWYDIVQESHLPLDDFEEHLVEIKNSREALKLLRASLTSKAALTNSLSFLLKKRKWEKCILG</sequence>
<keyword evidence="2" id="KW-1185">Reference proteome</keyword>
<dbReference type="InterPro" id="IPR007750">
    <property type="entry name" value="DUF674"/>
</dbReference>
<reference evidence="1" key="1">
    <citation type="submission" date="2023-10" db="EMBL/GenBank/DDBJ databases">
        <authorList>
            <person name="Domelevo Entfellner J.-B."/>
        </authorList>
    </citation>
    <scope>NUCLEOTIDE SEQUENCE</scope>
</reference>
<evidence type="ECO:0000313" key="2">
    <source>
        <dbReference type="Proteomes" id="UP001189624"/>
    </source>
</evidence>
<dbReference type="Proteomes" id="UP001189624">
    <property type="component" value="Chromosome 1"/>
</dbReference>
<organism evidence="1 2">
    <name type="scientific">Sphenostylis stenocarpa</name>
    <dbReference type="NCBI Taxonomy" id="92480"/>
    <lineage>
        <taxon>Eukaryota</taxon>
        <taxon>Viridiplantae</taxon>
        <taxon>Streptophyta</taxon>
        <taxon>Embryophyta</taxon>
        <taxon>Tracheophyta</taxon>
        <taxon>Spermatophyta</taxon>
        <taxon>Magnoliopsida</taxon>
        <taxon>eudicotyledons</taxon>
        <taxon>Gunneridae</taxon>
        <taxon>Pentapetalae</taxon>
        <taxon>rosids</taxon>
        <taxon>fabids</taxon>
        <taxon>Fabales</taxon>
        <taxon>Fabaceae</taxon>
        <taxon>Papilionoideae</taxon>
        <taxon>50 kb inversion clade</taxon>
        <taxon>NPAAA clade</taxon>
        <taxon>indigoferoid/millettioid clade</taxon>
        <taxon>Phaseoleae</taxon>
        <taxon>Sphenostylis</taxon>
    </lineage>
</organism>
<dbReference type="AlphaFoldDB" id="A0AA86V570"/>
<gene>
    <name evidence="1" type="ORF">AYBTSS11_LOCUS687</name>
</gene>
<proteinExistence type="predicted"/>
<protein>
    <submittedName>
        <fullName evidence="1">Uncharacterized protein</fullName>
    </submittedName>
</protein>
<dbReference type="Gramene" id="rna-AYBTSS11_LOCUS687">
    <property type="protein sequence ID" value="CAJ1802854.1"/>
    <property type="gene ID" value="gene-AYBTSS11_LOCUS687"/>
</dbReference>
<dbReference type="Pfam" id="PF05056">
    <property type="entry name" value="DUF674"/>
    <property type="match status" value="1"/>
</dbReference>